<name>A0A844ZXJ3_9SPHN</name>
<dbReference type="OrthoDB" id="9803017at2"/>
<organism evidence="3 4">
    <name type="scientific">Aurantiacibacter arachoides</name>
    <dbReference type="NCBI Taxonomy" id="1850444"/>
    <lineage>
        <taxon>Bacteria</taxon>
        <taxon>Pseudomonadati</taxon>
        <taxon>Pseudomonadota</taxon>
        <taxon>Alphaproteobacteria</taxon>
        <taxon>Sphingomonadales</taxon>
        <taxon>Erythrobacteraceae</taxon>
        <taxon>Aurantiacibacter</taxon>
    </lineage>
</organism>
<dbReference type="GO" id="GO:0052913">
    <property type="term" value="F:16S rRNA (guanine(966)-N(2))-methyltransferase activity"/>
    <property type="evidence" value="ECO:0007669"/>
    <property type="project" value="UniProtKB-EC"/>
</dbReference>
<dbReference type="InterPro" id="IPR004398">
    <property type="entry name" value="RNA_MeTrfase_RsmD"/>
</dbReference>
<dbReference type="Pfam" id="PF03602">
    <property type="entry name" value="Cons_hypoth95"/>
    <property type="match status" value="1"/>
</dbReference>
<dbReference type="Proteomes" id="UP000460626">
    <property type="component" value="Unassembled WGS sequence"/>
</dbReference>
<comment type="caution">
    <text evidence="3">The sequence shown here is derived from an EMBL/GenBank/DDBJ whole genome shotgun (WGS) entry which is preliminary data.</text>
</comment>
<evidence type="ECO:0000313" key="3">
    <source>
        <dbReference type="EMBL" id="MXO92833.1"/>
    </source>
</evidence>
<dbReference type="EMBL" id="WTYH01000001">
    <property type="protein sequence ID" value="MXO92833.1"/>
    <property type="molecule type" value="Genomic_DNA"/>
</dbReference>
<evidence type="ECO:0000313" key="4">
    <source>
        <dbReference type="Proteomes" id="UP000460626"/>
    </source>
</evidence>
<dbReference type="InterPro" id="IPR029063">
    <property type="entry name" value="SAM-dependent_MTases_sf"/>
</dbReference>
<evidence type="ECO:0000256" key="1">
    <source>
        <dbReference type="ARBA" id="ARBA00022603"/>
    </source>
</evidence>
<keyword evidence="2 3" id="KW-0808">Transferase</keyword>
<dbReference type="AlphaFoldDB" id="A0A844ZXJ3"/>
<proteinExistence type="predicted"/>
<sequence>MRIIAGEWRRRPLRAPPGDATRPTADRTRETLFSMLVSRLGSFEGLSVADLFAGSGALGLEALSRGAANCLFVDNEAAAVRAIRENVAALRAQQKCEIIAGSVMALGAAKIARDLVMLDPPYGTGAGSVALHRLLRLGWIGEATWVALETGADEKVEIAGLEIDAERKVGRAKLTLLRVATA</sequence>
<dbReference type="PANTHER" id="PTHR43542:SF1">
    <property type="entry name" value="METHYLTRANSFERASE"/>
    <property type="match status" value="1"/>
</dbReference>
<keyword evidence="1 3" id="KW-0489">Methyltransferase</keyword>
<reference evidence="3 4" key="1">
    <citation type="submission" date="2019-12" db="EMBL/GenBank/DDBJ databases">
        <title>Genomic-based taxomic classification of the family Erythrobacteraceae.</title>
        <authorList>
            <person name="Xu L."/>
        </authorList>
    </citation>
    <scope>NUCLEOTIDE SEQUENCE [LARGE SCALE GENOMIC DNA]</scope>
    <source>
        <strain evidence="3 4">RC4-10-4</strain>
    </source>
</reference>
<dbReference type="Gene3D" id="3.40.50.150">
    <property type="entry name" value="Vaccinia Virus protein VP39"/>
    <property type="match status" value="1"/>
</dbReference>
<gene>
    <name evidence="3" type="primary">rsmD</name>
    <name evidence="3" type="ORF">GRI62_04320</name>
</gene>
<dbReference type="EC" id="2.1.1.171" evidence="3"/>
<dbReference type="PIRSF" id="PIRSF004553">
    <property type="entry name" value="CHP00095"/>
    <property type="match status" value="1"/>
</dbReference>
<protein>
    <submittedName>
        <fullName evidence="3">16S rRNA (Guanine(966)-N(2))-methyltransferase RsmD</fullName>
        <ecNumber evidence="3">2.1.1.171</ecNumber>
    </submittedName>
</protein>
<dbReference type="NCBIfam" id="TIGR00095">
    <property type="entry name" value="16S rRNA (guanine(966)-N(2))-methyltransferase RsmD"/>
    <property type="match status" value="1"/>
</dbReference>
<dbReference type="CDD" id="cd02440">
    <property type="entry name" value="AdoMet_MTases"/>
    <property type="match status" value="1"/>
</dbReference>
<accession>A0A844ZXJ3</accession>
<dbReference type="PANTHER" id="PTHR43542">
    <property type="entry name" value="METHYLTRANSFERASE"/>
    <property type="match status" value="1"/>
</dbReference>
<dbReference type="SUPFAM" id="SSF53335">
    <property type="entry name" value="S-adenosyl-L-methionine-dependent methyltransferases"/>
    <property type="match status" value="1"/>
</dbReference>
<dbReference type="RefSeq" id="WP_131452166.1">
    <property type="nucleotide sequence ID" value="NZ_BMJK01000001.1"/>
</dbReference>
<keyword evidence="4" id="KW-1185">Reference proteome</keyword>
<evidence type="ECO:0000256" key="2">
    <source>
        <dbReference type="ARBA" id="ARBA00022679"/>
    </source>
</evidence>